<dbReference type="Pfam" id="PF01075">
    <property type="entry name" value="Glyco_transf_9"/>
    <property type="match status" value="1"/>
</dbReference>
<dbReference type="GO" id="GO:0008713">
    <property type="term" value="F:ADP-heptose-lipopolysaccharide heptosyltransferase activity"/>
    <property type="evidence" value="ECO:0007669"/>
    <property type="project" value="TreeGrafter"/>
</dbReference>
<dbReference type="PANTHER" id="PTHR30160">
    <property type="entry name" value="TETRAACYLDISACCHARIDE 4'-KINASE-RELATED"/>
    <property type="match status" value="1"/>
</dbReference>
<dbReference type="InterPro" id="IPR051199">
    <property type="entry name" value="LPS_LOS_Heptosyltrfase"/>
</dbReference>
<accession>A0A4R1KCH9</accession>
<dbReference type="SUPFAM" id="SSF53756">
    <property type="entry name" value="UDP-Glycosyltransferase/glycogen phosphorylase"/>
    <property type="match status" value="1"/>
</dbReference>
<evidence type="ECO:0000256" key="1">
    <source>
        <dbReference type="ARBA" id="ARBA00022676"/>
    </source>
</evidence>
<dbReference type="GO" id="GO:0009244">
    <property type="term" value="P:lipopolysaccharide core region biosynthetic process"/>
    <property type="evidence" value="ECO:0007669"/>
    <property type="project" value="TreeGrafter"/>
</dbReference>
<evidence type="ECO:0000256" key="2">
    <source>
        <dbReference type="ARBA" id="ARBA00022679"/>
    </source>
</evidence>
<dbReference type="EMBL" id="SMGG01000003">
    <property type="protein sequence ID" value="TCK61673.1"/>
    <property type="molecule type" value="Genomic_DNA"/>
</dbReference>
<proteinExistence type="predicted"/>
<protein>
    <submittedName>
        <fullName evidence="3">Heptosyltransferase-2</fullName>
    </submittedName>
</protein>
<keyword evidence="2 3" id="KW-0808">Transferase</keyword>
<dbReference type="AlphaFoldDB" id="A0A4R1KCH9"/>
<dbReference type="Gene3D" id="3.40.50.2000">
    <property type="entry name" value="Glycogen Phosphorylase B"/>
    <property type="match status" value="2"/>
</dbReference>
<dbReference type="RefSeq" id="WP_132871152.1">
    <property type="nucleotide sequence ID" value="NZ_JAJUHT010000003.1"/>
</dbReference>
<evidence type="ECO:0000313" key="3">
    <source>
        <dbReference type="EMBL" id="TCK61673.1"/>
    </source>
</evidence>
<dbReference type="PANTHER" id="PTHR30160:SF1">
    <property type="entry name" value="LIPOPOLYSACCHARIDE 1,2-N-ACETYLGLUCOSAMINETRANSFERASE-RELATED"/>
    <property type="match status" value="1"/>
</dbReference>
<dbReference type="CDD" id="cd03789">
    <property type="entry name" value="GT9_LPS_heptosyltransferase"/>
    <property type="match status" value="1"/>
</dbReference>
<reference evidence="3 4" key="1">
    <citation type="submission" date="2019-03" db="EMBL/GenBank/DDBJ databases">
        <title>Genomic Encyclopedia of Type Strains, Phase IV (KMG-IV): sequencing the most valuable type-strain genomes for metagenomic binning, comparative biology and taxonomic classification.</title>
        <authorList>
            <person name="Goeker M."/>
        </authorList>
    </citation>
    <scope>NUCLEOTIDE SEQUENCE [LARGE SCALE GENOMIC DNA]</scope>
    <source>
        <strain evidence="3 4">DSM 24984</strain>
    </source>
</reference>
<keyword evidence="4" id="KW-1185">Reference proteome</keyword>
<name>A0A4R1KCH9_9BACT</name>
<keyword evidence="1" id="KW-0328">Glycosyltransferase</keyword>
<gene>
    <name evidence="3" type="ORF">C8D98_0175</name>
</gene>
<organism evidence="3 4">
    <name type="scientific">Seleniivibrio woodruffii</name>
    <dbReference type="NCBI Taxonomy" id="1078050"/>
    <lineage>
        <taxon>Bacteria</taxon>
        <taxon>Pseudomonadati</taxon>
        <taxon>Deferribacterota</taxon>
        <taxon>Deferribacteres</taxon>
        <taxon>Deferribacterales</taxon>
        <taxon>Geovibrionaceae</taxon>
        <taxon>Seleniivibrio</taxon>
    </lineage>
</organism>
<comment type="caution">
    <text evidence="3">The sequence shown here is derived from an EMBL/GenBank/DDBJ whole genome shotgun (WGS) entry which is preliminary data.</text>
</comment>
<sequence>MKILIIKLGFSETLDPEIGKVSSLGDVLRTTPILYALKEKYLDSNITWLTDESAAPLLHYNPYIDRLLIWDSFIGFQLMSERYDIVINLEKIGGLCALSNHINAWKKYGFRFDETTGSYDVYEGAEYALDLCLKHNIKKNNIRIWQEILVEMVGVEWAQQPYILGYKPKTKECFDVGFNYKVGTKFPEKAWSEESWKTLESMLTAENRTFSYQQGLSNLYEYIDWINSCKTLITCDSLGLHIALALNKTVIGLFGPTNATEVFFYGRSSHIKKNSMHEISPEEVFTEYRKADYRGDAQ</sequence>
<dbReference type="OrthoDB" id="9768048at2"/>
<evidence type="ECO:0000313" key="4">
    <source>
        <dbReference type="Proteomes" id="UP000294614"/>
    </source>
</evidence>
<dbReference type="GO" id="GO:0005829">
    <property type="term" value="C:cytosol"/>
    <property type="evidence" value="ECO:0007669"/>
    <property type="project" value="TreeGrafter"/>
</dbReference>
<dbReference type="InterPro" id="IPR002201">
    <property type="entry name" value="Glyco_trans_9"/>
</dbReference>
<dbReference type="Proteomes" id="UP000294614">
    <property type="component" value="Unassembled WGS sequence"/>
</dbReference>